<dbReference type="SUPFAM" id="SSF48452">
    <property type="entry name" value="TPR-like"/>
    <property type="match status" value="1"/>
</dbReference>
<proteinExistence type="predicted"/>
<dbReference type="EMBL" id="LLZH01000351">
    <property type="protein sequence ID" value="KUL21586.1"/>
    <property type="molecule type" value="Genomic_DNA"/>
</dbReference>
<dbReference type="AlphaFoldDB" id="A0A101J7E1"/>
<evidence type="ECO:0008006" key="3">
    <source>
        <dbReference type="Google" id="ProtNLM"/>
    </source>
</evidence>
<comment type="caution">
    <text evidence="1">The sequence shown here is derived from an EMBL/GenBank/DDBJ whole genome shotgun (WGS) entry which is preliminary data.</text>
</comment>
<evidence type="ECO:0000313" key="1">
    <source>
        <dbReference type="EMBL" id="KUL21586.1"/>
    </source>
</evidence>
<accession>A0A101J7E1</accession>
<gene>
    <name evidence="1" type="ORF">ADL15_50350</name>
</gene>
<organism evidence="1 2">
    <name type="scientific">Actinoplanes awajinensis subsp. mycoplanecinus</name>
    <dbReference type="NCBI Taxonomy" id="135947"/>
    <lineage>
        <taxon>Bacteria</taxon>
        <taxon>Bacillati</taxon>
        <taxon>Actinomycetota</taxon>
        <taxon>Actinomycetes</taxon>
        <taxon>Micromonosporales</taxon>
        <taxon>Micromonosporaceae</taxon>
        <taxon>Actinoplanes</taxon>
    </lineage>
</organism>
<dbReference type="InterPro" id="IPR011990">
    <property type="entry name" value="TPR-like_helical_dom_sf"/>
</dbReference>
<dbReference type="Proteomes" id="UP000053244">
    <property type="component" value="Unassembled WGS sequence"/>
</dbReference>
<protein>
    <recommendedName>
        <fullName evidence="3">Tetratricopeptide repeat protein</fullName>
    </recommendedName>
</protein>
<name>A0A101J7E1_9ACTN</name>
<dbReference type="RefSeq" id="WP_067708563.1">
    <property type="nucleotide sequence ID" value="NZ_LLZH01000351.1"/>
</dbReference>
<dbReference type="OrthoDB" id="3206999at2"/>
<dbReference type="Gene3D" id="1.25.40.10">
    <property type="entry name" value="Tetratricopeptide repeat domain"/>
    <property type="match status" value="2"/>
</dbReference>
<keyword evidence="2" id="KW-1185">Reference proteome</keyword>
<reference evidence="1 2" key="1">
    <citation type="submission" date="2015-10" db="EMBL/GenBank/DDBJ databases">
        <authorList>
            <person name="Gilbert D.G."/>
        </authorList>
    </citation>
    <scope>NUCLEOTIDE SEQUENCE [LARGE SCALE GENOMIC DNA]</scope>
    <source>
        <strain evidence="1 2">NRRL B-16712</strain>
    </source>
</reference>
<evidence type="ECO:0000313" key="2">
    <source>
        <dbReference type="Proteomes" id="UP000053244"/>
    </source>
</evidence>
<sequence length="539" mass="57524">MDADGLRPLIIAFVQLGTREELAMLVRARPELLTAEADDAFGELQAEWARAGSPLAGGTAAHRRILRTMRAAMLSSGTRADDPEVRATAWTQLGHLRLDHYQATGAPESLAEAESAYRSALEVPRPGRLSHLAAALLHRWRHHGDADALDEAVRLSEQAAPGNPVALNNLGSALLELYQRDGGDALDRAVAAFAEALRLDTPGTPDYRITQANLSAAQLQVDDSVADARAALDAATPVQRPGALDNLGTALSRWYDETGDVQALEQLVAAYEEAVATTPPHSPRRPIRRANLGDALRDRYLRIGTRADLDRAVDLLDEALRLTPARSPSHRDRLAASAVARLQRSGPGDLAVAADRAQAALAATPQDSPDRSARLGLVAACLQKLGAWEPAVALFQESLDATSQADPRYARHLHNLGQAIGPHDRDTAERLLHEAWRTGAARDPAAAVSAGLAAGILSSDDGDQAGATRGYLRSLAAVSALVVAQHHRRAKEGWLREAQGVPARAAGALLRRGLPAEAVLVLESGRAALLTEQLRRVWP</sequence>